<sequence length="315" mass="31871">MTPTTPGRGPAAGADRRPDRLPRAALSRGERAGELLRGAAAGAVLLAVLLGLPWALALVVGNPLPTGAPQRGWLDAELSTTALLDVLAVVLWLLWLHFAVCVVAELHAWATGAPAARSGLSTPTRLLARRLVAAVLLVAAGGVPAAAPAAAAVVPAPAATATATATTPGTVPRTADPGWPGGQEAGPARTAPGAPEVPRIPQAPADAVPGAPDPAWGPAPPAAAGPAGAGLVTYVVQPPRGRHHDCLWDIAQRTLGDPLRYREVFELNHDRVQADGSRLVDADLVRPGWELLLPADAVLVAEPGAVPDTPSPPGA</sequence>
<name>A0ABV4H0P7_9ACTN</name>
<dbReference type="InterPro" id="IPR018392">
    <property type="entry name" value="LysM"/>
</dbReference>
<accession>A0ABV4H0P7</accession>
<keyword evidence="2" id="KW-1133">Transmembrane helix</keyword>
<feature type="transmembrane region" description="Helical" evidence="2">
    <location>
        <begin position="81"/>
        <end position="110"/>
    </location>
</feature>
<feature type="region of interest" description="Disordered" evidence="1">
    <location>
        <begin position="1"/>
        <end position="22"/>
    </location>
</feature>
<feature type="compositionally biased region" description="Low complexity" evidence="1">
    <location>
        <begin position="160"/>
        <end position="175"/>
    </location>
</feature>
<dbReference type="PANTHER" id="PTHR34700">
    <property type="entry name" value="POTASSIUM BINDING PROTEIN KBP"/>
    <property type="match status" value="1"/>
</dbReference>
<dbReference type="PANTHER" id="PTHR34700:SF4">
    <property type="entry name" value="PHAGE-LIKE ELEMENT PBSX PROTEIN XKDP"/>
    <property type="match status" value="1"/>
</dbReference>
<evidence type="ECO:0000256" key="1">
    <source>
        <dbReference type="SAM" id="MobiDB-lite"/>
    </source>
</evidence>
<evidence type="ECO:0000313" key="4">
    <source>
        <dbReference type="Proteomes" id="UP001565927"/>
    </source>
</evidence>
<evidence type="ECO:0000256" key="2">
    <source>
        <dbReference type="SAM" id="Phobius"/>
    </source>
</evidence>
<feature type="transmembrane region" description="Helical" evidence="2">
    <location>
        <begin position="131"/>
        <end position="154"/>
    </location>
</feature>
<comment type="caution">
    <text evidence="3">The sequence shown here is derived from an EMBL/GenBank/DDBJ whole genome shotgun (WGS) entry which is preliminary data.</text>
</comment>
<reference evidence="3 4" key="1">
    <citation type="submission" date="2024-07" db="EMBL/GenBank/DDBJ databases">
        <authorList>
            <person name="Thanompreechachai J."/>
            <person name="Duangmal K."/>
        </authorList>
    </citation>
    <scope>NUCLEOTIDE SEQUENCE [LARGE SCALE GENOMIC DNA]</scope>
    <source>
        <strain evidence="3 4">LSe6-4</strain>
    </source>
</reference>
<keyword evidence="2" id="KW-0812">Transmembrane</keyword>
<proteinExistence type="predicted"/>
<protein>
    <submittedName>
        <fullName evidence="3">LysM peptidoglycan-binding domain-containing protein</fullName>
    </submittedName>
</protein>
<organism evidence="3 4">
    <name type="scientific">Kineococcus halophytocola</name>
    <dbReference type="NCBI Taxonomy" id="3234027"/>
    <lineage>
        <taxon>Bacteria</taxon>
        <taxon>Bacillati</taxon>
        <taxon>Actinomycetota</taxon>
        <taxon>Actinomycetes</taxon>
        <taxon>Kineosporiales</taxon>
        <taxon>Kineosporiaceae</taxon>
        <taxon>Kineococcus</taxon>
    </lineage>
</organism>
<dbReference type="InterPro" id="IPR036779">
    <property type="entry name" value="LysM_dom_sf"/>
</dbReference>
<keyword evidence="2" id="KW-0472">Membrane</keyword>
<evidence type="ECO:0000313" key="3">
    <source>
        <dbReference type="EMBL" id="MEZ0165128.1"/>
    </source>
</evidence>
<keyword evidence="4" id="KW-1185">Reference proteome</keyword>
<feature type="compositionally biased region" description="Low complexity" evidence="1">
    <location>
        <begin position="1"/>
        <end position="13"/>
    </location>
</feature>
<gene>
    <name evidence="3" type="ORF">AB2L27_10170</name>
</gene>
<dbReference type="EMBL" id="JBGFTU010000010">
    <property type="protein sequence ID" value="MEZ0165128.1"/>
    <property type="molecule type" value="Genomic_DNA"/>
</dbReference>
<dbReference type="Proteomes" id="UP001565927">
    <property type="component" value="Unassembled WGS sequence"/>
</dbReference>
<dbReference type="Gene3D" id="3.10.350.10">
    <property type="entry name" value="LysM domain"/>
    <property type="match status" value="1"/>
</dbReference>
<feature type="transmembrane region" description="Helical" evidence="2">
    <location>
        <begin position="38"/>
        <end position="61"/>
    </location>
</feature>
<dbReference type="CDD" id="cd00118">
    <property type="entry name" value="LysM"/>
    <property type="match status" value="1"/>
</dbReference>
<dbReference type="InterPro" id="IPR052196">
    <property type="entry name" value="Bact_Kbp"/>
</dbReference>
<feature type="compositionally biased region" description="Pro residues" evidence="1">
    <location>
        <begin position="211"/>
        <end position="223"/>
    </location>
</feature>
<feature type="region of interest" description="Disordered" evidence="1">
    <location>
        <begin position="160"/>
        <end position="224"/>
    </location>
</feature>
<dbReference type="RefSeq" id="WP_370441355.1">
    <property type="nucleotide sequence ID" value="NZ_JBGFTU010000010.1"/>
</dbReference>